<dbReference type="EC" id="2.1.1.37" evidence="1"/>
<evidence type="ECO:0000256" key="1">
    <source>
        <dbReference type="ARBA" id="ARBA00011975"/>
    </source>
</evidence>
<protein>
    <recommendedName>
        <fullName evidence="1">DNA (cytosine-5-)-methyltransferase</fullName>
        <ecNumber evidence="1">2.1.1.37</ecNumber>
    </recommendedName>
</protein>
<dbReference type="PANTHER" id="PTHR10629:SF52">
    <property type="entry name" value="DNA (CYTOSINE-5)-METHYLTRANSFERASE 1"/>
    <property type="match status" value="1"/>
</dbReference>
<feature type="compositionally biased region" description="Low complexity" evidence="7">
    <location>
        <begin position="427"/>
        <end position="439"/>
    </location>
</feature>
<feature type="compositionally biased region" description="Low complexity" evidence="7">
    <location>
        <begin position="407"/>
        <end position="419"/>
    </location>
</feature>
<evidence type="ECO:0000256" key="5">
    <source>
        <dbReference type="ARBA" id="ARBA00022747"/>
    </source>
</evidence>
<proteinExistence type="inferred from homology"/>
<dbReference type="InterPro" id="IPR029063">
    <property type="entry name" value="SAM-dependent_MTases_sf"/>
</dbReference>
<dbReference type="GO" id="GO:0008168">
    <property type="term" value="F:methyltransferase activity"/>
    <property type="evidence" value="ECO:0007669"/>
    <property type="project" value="UniProtKB-KW"/>
</dbReference>
<dbReference type="InterPro" id="IPR050390">
    <property type="entry name" value="C5-Methyltransferase"/>
</dbReference>
<feature type="compositionally biased region" description="Basic and acidic residues" evidence="7">
    <location>
        <begin position="296"/>
        <end position="305"/>
    </location>
</feature>
<gene>
    <name evidence="8" type="ORF">JS521_09775</name>
</gene>
<accession>A0ABS2HSW4</accession>
<comment type="caution">
    <text evidence="8">The sequence shown here is derived from an EMBL/GenBank/DDBJ whole genome shotgun (WGS) entry which is preliminary data.</text>
</comment>
<evidence type="ECO:0000256" key="3">
    <source>
        <dbReference type="ARBA" id="ARBA00022679"/>
    </source>
</evidence>
<feature type="region of interest" description="Disordered" evidence="7">
    <location>
        <begin position="402"/>
        <end position="448"/>
    </location>
</feature>
<name>A0ABS2HSW4_9ACTN</name>
<feature type="region of interest" description="Disordered" evidence="7">
    <location>
        <begin position="288"/>
        <end position="311"/>
    </location>
</feature>
<dbReference type="Proteomes" id="UP000712045">
    <property type="component" value="Unassembled WGS sequence"/>
</dbReference>
<dbReference type="InterPro" id="IPR001525">
    <property type="entry name" value="C5_MeTfrase"/>
</dbReference>
<keyword evidence="2 6" id="KW-0489">Methyltransferase</keyword>
<keyword evidence="4 6" id="KW-0949">S-adenosyl-L-methionine</keyword>
<dbReference type="PANTHER" id="PTHR10629">
    <property type="entry name" value="CYTOSINE-SPECIFIC METHYLTRANSFERASE"/>
    <property type="match status" value="1"/>
</dbReference>
<evidence type="ECO:0000256" key="4">
    <source>
        <dbReference type="ARBA" id="ARBA00022691"/>
    </source>
</evidence>
<evidence type="ECO:0000256" key="7">
    <source>
        <dbReference type="SAM" id="MobiDB-lite"/>
    </source>
</evidence>
<evidence type="ECO:0000313" key="8">
    <source>
        <dbReference type="EMBL" id="MBM7054144.1"/>
    </source>
</evidence>
<sequence>MHTMTHPSSPSLPPAKYGIVDLFAGPGGLDIAATIMKDEGVESIGVEWDDATRATRAAAGLLTTDVKDVAALGPCDPSVVEATVLTGGPPCQSFSVAGSRKGHQALDDVLRLATRLADHEDEASFDVAWKEVKAETDAMSDDRTGFVLQPLRWIMEAKLKRRRPYEVVVLEQVPTVLPVWKHFVDILRRTGYAAEAHVLHTEDFGVPQTRRRAVLIAQFDPGNEHRKVRFPEATHQRYRKGAVRLPPTHDHQDGSLFRTSRSGGDVEPWVSMGDALRATRTAEFVMVSNYGSGGDPKNRGRRESGEPAPTITGKVRRNRLYHLRKDTSGEIVIRLEDELDRLSAQEAGLLQSFPAAYPWRSTDVAQQIGNAIPPRLSLHILSMALLREPPQEKWYTLMKEWRPSEEPPLSSVPPAAVRRSPPPQTSPPASSSAPGRPRTGASAKSAAK</sequence>
<dbReference type="PROSITE" id="PS51679">
    <property type="entry name" value="SAM_MT_C5"/>
    <property type="match status" value="1"/>
</dbReference>
<evidence type="ECO:0000256" key="2">
    <source>
        <dbReference type="ARBA" id="ARBA00022603"/>
    </source>
</evidence>
<keyword evidence="3 6" id="KW-0808">Transferase</keyword>
<dbReference type="PRINTS" id="PR00105">
    <property type="entry name" value="C5METTRFRASE"/>
</dbReference>
<feature type="active site" evidence="6">
    <location>
        <position position="91"/>
    </location>
</feature>
<dbReference type="Pfam" id="PF00145">
    <property type="entry name" value="DNA_methylase"/>
    <property type="match status" value="2"/>
</dbReference>
<dbReference type="Gene3D" id="3.40.50.150">
    <property type="entry name" value="Vaccinia Virus protein VP39"/>
    <property type="match status" value="1"/>
</dbReference>
<comment type="similarity">
    <text evidence="6">Belongs to the class I-like SAM-binding methyltransferase superfamily. C5-methyltransferase family.</text>
</comment>
<dbReference type="SUPFAM" id="SSF53335">
    <property type="entry name" value="S-adenosyl-L-methionine-dependent methyltransferases"/>
    <property type="match status" value="1"/>
</dbReference>
<feature type="region of interest" description="Disordered" evidence="7">
    <location>
        <begin position="241"/>
        <end position="263"/>
    </location>
</feature>
<evidence type="ECO:0000256" key="6">
    <source>
        <dbReference type="PROSITE-ProRule" id="PRU01016"/>
    </source>
</evidence>
<dbReference type="EMBL" id="JAFEUF010000033">
    <property type="protein sequence ID" value="MBM7054144.1"/>
    <property type="molecule type" value="Genomic_DNA"/>
</dbReference>
<organism evidence="8 9">
    <name type="scientific">Streptomyces durocortorensis</name>
    <dbReference type="NCBI Taxonomy" id="2811104"/>
    <lineage>
        <taxon>Bacteria</taxon>
        <taxon>Bacillati</taxon>
        <taxon>Actinomycetota</taxon>
        <taxon>Actinomycetes</taxon>
        <taxon>Kitasatosporales</taxon>
        <taxon>Streptomycetaceae</taxon>
        <taxon>Streptomyces</taxon>
    </lineage>
</organism>
<dbReference type="Gene3D" id="3.90.120.10">
    <property type="entry name" value="DNA Methylase, subunit A, domain 2"/>
    <property type="match status" value="1"/>
</dbReference>
<evidence type="ECO:0000313" key="9">
    <source>
        <dbReference type="Proteomes" id="UP000712045"/>
    </source>
</evidence>
<keyword evidence="9" id="KW-1185">Reference proteome</keyword>
<reference evidence="8 9" key="1">
    <citation type="submission" date="2021-02" db="EMBL/GenBank/DDBJ databases">
        <title>Genome Streptomyces sp. RHZ10.</title>
        <authorList>
            <person name="Besaury L."/>
        </authorList>
    </citation>
    <scope>NUCLEOTIDE SEQUENCE [LARGE SCALE GENOMIC DNA]</scope>
    <source>
        <strain evidence="8 9">RHZ10</strain>
    </source>
</reference>
<keyword evidence="5" id="KW-0680">Restriction system</keyword>
<dbReference type="GO" id="GO:0032259">
    <property type="term" value="P:methylation"/>
    <property type="evidence" value="ECO:0007669"/>
    <property type="project" value="UniProtKB-KW"/>
</dbReference>